<evidence type="ECO:0000313" key="3">
    <source>
        <dbReference type="Proteomes" id="UP001165060"/>
    </source>
</evidence>
<organism evidence="2 3">
    <name type="scientific">Tetraparma gracilis</name>
    <dbReference type="NCBI Taxonomy" id="2962635"/>
    <lineage>
        <taxon>Eukaryota</taxon>
        <taxon>Sar</taxon>
        <taxon>Stramenopiles</taxon>
        <taxon>Ochrophyta</taxon>
        <taxon>Bolidophyceae</taxon>
        <taxon>Parmales</taxon>
        <taxon>Triparmaceae</taxon>
        <taxon>Tetraparma</taxon>
    </lineage>
</organism>
<protein>
    <submittedName>
        <fullName evidence="2">Uncharacterized protein</fullName>
    </submittedName>
</protein>
<comment type="caution">
    <text evidence="2">The sequence shown here is derived from an EMBL/GenBank/DDBJ whole genome shotgun (WGS) entry which is preliminary data.</text>
</comment>
<gene>
    <name evidence="2" type="ORF">TeGR_g1004</name>
</gene>
<proteinExistence type="predicted"/>
<sequence length="123" mass="14278">MQEQSEKWAWQKDAKGKDLLGEWRKRRSAGAIESLDEQYGDEKKGGIPLPMASFGVGGEFGVGGKYDNGGRFDLRLPYAEQGYVDEERKAWTWPWEKNKDLEEEKRRKGKQPPPKEEKKKGWF</sequence>
<dbReference type="Proteomes" id="UP001165060">
    <property type="component" value="Unassembled WGS sequence"/>
</dbReference>
<dbReference type="EMBL" id="BRYB01001109">
    <property type="protein sequence ID" value="GMI43101.1"/>
    <property type="molecule type" value="Genomic_DNA"/>
</dbReference>
<feature type="compositionally biased region" description="Basic and acidic residues" evidence="1">
    <location>
        <begin position="113"/>
        <end position="123"/>
    </location>
</feature>
<evidence type="ECO:0000313" key="2">
    <source>
        <dbReference type="EMBL" id="GMI43101.1"/>
    </source>
</evidence>
<reference evidence="2 3" key="1">
    <citation type="journal article" date="2023" name="Commun. Biol.">
        <title>Genome analysis of Parmales, the sister group of diatoms, reveals the evolutionary specialization of diatoms from phago-mixotrophs to photoautotrophs.</title>
        <authorList>
            <person name="Ban H."/>
            <person name="Sato S."/>
            <person name="Yoshikawa S."/>
            <person name="Yamada K."/>
            <person name="Nakamura Y."/>
            <person name="Ichinomiya M."/>
            <person name="Sato N."/>
            <person name="Blanc-Mathieu R."/>
            <person name="Endo H."/>
            <person name="Kuwata A."/>
            <person name="Ogata H."/>
        </authorList>
    </citation>
    <scope>NUCLEOTIDE SEQUENCE [LARGE SCALE GENOMIC DNA]</scope>
</reference>
<evidence type="ECO:0000256" key="1">
    <source>
        <dbReference type="SAM" id="MobiDB-lite"/>
    </source>
</evidence>
<dbReference type="Pfam" id="PF20709">
    <property type="entry name" value="DUF6823"/>
    <property type="match status" value="1"/>
</dbReference>
<accession>A0ABQ6N8D7</accession>
<dbReference type="InterPro" id="IPR049226">
    <property type="entry name" value="DUF6823"/>
</dbReference>
<name>A0ABQ6N8D7_9STRA</name>
<keyword evidence="3" id="KW-1185">Reference proteome</keyword>
<feature type="region of interest" description="Disordered" evidence="1">
    <location>
        <begin position="100"/>
        <end position="123"/>
    </location>
</feature>